<dbReference type="InterPro" id="IPR040171">
    <property type="entry name" value="USBP1-like"/>
</dbReference>
<dbReference type="Pfam" id="PF10506">
    <property type="entry name" value="USHBP1_PDZ-bd"/>
    <property type="match status" value="1"/>
</dbReference>
<name>A0A553RGX4_9TELE</name>
<reference evidence="4 5" key="1">
    <citation type="journal article" date="2019" name="Sci. Data">
        <title>Hybrid genome assembly and annotation of Danionella translucida.</title>
        <authorList>
            <person name="Kadobianskyi M."/>
            <person name="Schulze L."/>
            <person name="Schuelke M."/>
            <person name="Judkewitz B."/>
        </authorList>
    </citation>
    <scope>NUCLEOTIDE SEQUENCE [LARGE SCALE GENOMIC DNA]</scope>
    <source>
        <strain evidence="4 5">Bolton</strain>
    </source>
</reference>
<dbReference type="PANTHER" id="PTHR23347:SF5">
    <property type="entry name" value="HARMONIN-BINDING PROTEIN USHBP1"/>
    <property type="match status" value="1"/>
</dbReference>
<dbReference type="EMBL" id="SRMA01024107">
    <property type="protein sequence ID" value="TRZ01414.1"/>
    <property type="molecule type" value="Genomic_DNA"/>
</dbReference>
<dbReference type="PANTHER" id="PTHR23347">
    <property type="entry name" value="COLORECTAL MUTANT CANCER PROTEIN MCC PROTEIN -RELATED"/>
    <property type="match status" value="1"/>
</dbReference>
<dbReference type="InterPro" id="IPR019536">
    <property type="entry name" value="USHBP1_PDZ-bd"/>
</dbReference>
<feature type="region of interest" description="Disordered" evidence="2">
    <location>
        <begin position="246"/>
        <end position="280"/>
    </location>
</feature>
<feature type="domain" description="Harmonin-binding protein USHBP1 PDZ-binding" evidence="3">
    <location>
        <begin position="300"/>
        <end position="363"/>
    </location>
</feature>
<dbReference type="STRING" id="623744.A0A553RGX4"/>
<feature type="compositionally biased region" description="Low complexity" evidence="2">
    <location>
        <begin position="246"/>
        <end position="259"/>
    </location>
</feature>
<feature type="region of interest" description="Disordered" evidence="2">
    <location>
        <begin position="368"/>
        <end position="406"/>
    </location>
</feature>
<sequence length="662" mass="74199">GCHGRGSGRTVRARRLAFTLHTAAHTWLWSGGRQAVVRATCAATSILRTLWIGPGPGAQRSDSLVSADSELAQCETERADESCLHPAAEFWIYAERCIMQSCRGGSTELWNQLQSVLSSLESSTGRGRQNELQSNNVEMIQATHLSAARESWVQATQVLVEMERDLGICYPSHLPHEERRQYQHEVLSLYKLNQDLNNTIRSRQEELVGAERTLMDFEHERKLLQEKVVDLKRKWLYGMSCSPPMSPSLSSSRTSSPCFSSPPYPGSPLLSRRMPSPISRPDSPFPPCTVDSVLQAETEKLQRSLERLKARNERLNAALVRRKGESEQLSMSLSRQEADSSALLMALAYCEECEEAYSDLLSLHESKKHQSAETSGTPHAHLSTDAKLKNEAPSSPSEGATDDRWNSFSEQDFLAKTEAIMERISRLKNDRAAVCIPQHSKGKEDKISPDTGTLAGVRGRASSLSKNNQEEKAALLVELATVGEEMSDMRATVRLLEKERRCLDLSLMVQGAQDSARALMMDCLRDELGERKAIKQSKAEYQTEAGGRIPGPRNHSLLRELQAAIQREQNLKKRVKALCGSLDSVLTDNDTQKCCDKEEIARLSHYFSKVSSTHRSSQKKHQEQLWLLEKQITAMKERQAAQQTGLRATLEAMEWKREETIL</sequence>
<feature type="coiled-coil region" evidence="1">
    <location>
        <begin position="291"/>
        <end position="325"/>
    </location>
</feature>
<dbReference type="Proteomes" id="UP000316079">
    <property type="component" value="Unassembled WGS sequence"/>
</dbReference>
<dbReference type="AlphaFoldDB" id="A0A553RGX4"/>
<keyword evidence="1" id="KW-0175">Coiled coil</keyword>
<keyword evidence="5" id="KW-1185">Reference proteome</keyword>
<evidence type="ECO:0000313" key="4">
    <source>
        <dbReference type="EMBL" id="TRZ01414.1"/>
    </source>
</evidence>
<evidence type="ECO:0000313" key="5">
    <source>
        <dbReference type="Proteomes" id="UP000316079"/>
    </source>
</evidence>
<protein>
    <recommendedName>
        <fullName evidence="3">Harmonin-binding protein USHBP1 PDZ-binding domain-containing protein</fullName>
    </recommendedName>
</protein>
<evidence type="ECO:0000256" key="1">
    <source>
        <dbReference type="SAM" id="Coils"/>
    </source>
</evidence>
<gene>
    <name evidence="4" type="ORF">DNTS_015152</name>
</gene>
<feature type="non-terminal residue" evidence="4">
    <location>
        <position position="1"/>
    </location>
</feature>
<evidence type="ECO:0000256" key="2">
    <source>
        <dbReference type="SAM" id="MobiDB-lite"/>
    </source>
</evidence>
<proteinExistence type="predicted"/>
<organism evidence="4 5">
    <name type="scientific">Danionella cerebrum</name>
    <dbReference type="NCBI Taxonomy" id="2873325"/>
    <lineage>
        <taxon>Eukaryota</taxon>
        <taxon>Metazoa</taxon>
        <taxon>Chordata</taxon>
        <taxon>Craniata</taxon>
        <taxon>Vertebrata</taxon>
        <taxon>Euteleostomi</taxon>
        <taxon>Actinopterygii</taxon>
        <taxon>Neopterygii</taxon>
        <taxon>Teleostei</taxon>
        <taxon>Ostariophysi</taxon>
        <taxon>Cypriniformes</taxon>
        <taxon>Danionidae</taxon>
        <taxon>Danioninae</taxon>
        <taxon>Danionella</taxon>
    </lineage>
</organism>
<feature type="coiled-coil region" evidence="1">
    <location>
        <begin position="193"/>
        <end position="234"/>
    </location>
</feature>
<dbReference type="OrthoDB" id="6256369at2759"/>
<comment type="caution">
    <text evidence="4">The sequence shown here is derived from an EMBL/GenBank/DDBJ whole genome shotgun (WGS) entry which is preliminary data.</text>
</comment>
<accession>A0A553RGX4</accession>
<evidence type="ECO:0000259" key="3">
    <source>
        <dbReference type="Pfam" id="PF10506"/>
    </source>
</evidence>